<dbReference type="InterPro" id="IPR000847">
    <property type="entry name" value="LysR_HTH_N"/>
</dbReference>
<dbReference type="Proteomes" id="UP001365846">
    <property type="component" value="Unassembled WGS sequence"/>
</dbReference>
<evidence type="ECO:0000256" key="4">
    <source>
        <dbReference type="ARBA" id="ARBA00023163"/>
    </source>
</evidence>
<evidence type="ECO:0000313" key="6">
    <source>
        <dbReference type="EMBL" id="MEJ8814745.1"/>
    </source>
</evidence>
<dbReference type="InterPro" id="IPR036388">
    <property type="entry name" value="WH-like_DNA-bd_sf"/>
</dbReference>
<dbReference type="PANTHER" id="PTHR30118:SF15">
    <property type="entry name" value="TRANSCRIPTIONAL REGULATORY PROTEIN"/>
    <property type="match status" value="1"/>
</dbReference>
<keyword evidence="3" id="KW-0238">DNA-binding</keyword>
<comment type="similarity">
    <text evidence="1">Belongs to the LysR transcriptional regulatory family.</text>
</comment>
<gene>
    <name evidence="6" type="ORF">WKW77_26985</name>
</gene>
<keyword evidence="4" id="KW-0804">Transcription</keyword>
<keyword evidence="2" id="KW-0805">Transcription regulation</keyword>
<dbReference type="PANTHER" id="PTHR30118">
    <property type="entry name" value="HTH-TYPE TRANSCRIPTIONAL REGULATOR LEUO-RELATED"/>
    <property type="match status" value="1"/>
</dbReference>
<dbReference type="Gene3D" id="1.10.10.10">
    <property type="entry name" value="Winged helix-like DNA-binding domain superfamily/Winged helix DNA-binding domain"/>
    <property type="match status" value="1"/>
</dbReference>
<dbReference type="SUPFAM" id="SSF46785">
    <property type="entry name" value="Winged helix' DNA-binding domain"/>
    <property type="match status" value="1"/>
</dbReference>
<evidence type="ECO:0000256" key="1">
    <source>
        <dbReference type="ARBA" id="ARBA00009437"/>
    </source>
</evidence>
<dbReference type="Pfam" id="PF03466">
    <property type="entry name" value="LysR_substrate"/>
    <property type="match status" value="1"/>
</dbReference>
<dbReference type="PRINTS" id="PR00039">
    <property type="entry name" value="HTHLYSR"/>
</dbReference>
<dbReference type="Pfam" id="PF00126">
    <property type="entry name" value="HTH_1"/>
    <property type="match status" value="1"/>
</dbReference>
<dbReference type="InterPro" id="IPR050389">
    <property type="entry name" value="LysR-type_TF"/>
</dbReference>
<evidence type="ECO:0000259" key="5">
    <source>
        <dbReference type="PROSITE" id="PS50931"/>
    </source>
</evidence>
<sequence length="310" mass="34439">MDQQKFDLNLLSLFEAIYRLRSVSQAADALGLSQPAASQGLARLRNSVGDTLFVRAGGTMHPTLRAERMASVIQPAVSAIQAVVARDSFDPKLLKMILRMQMSDIGEGRLLPALTSALHTEAPGICVETFPVHQSEVGAALDSGAIHFALGYLPNVEGTERVEVVHDRYVIVVRAQHPLYADSGRWLALQNLQSLEFAAVRWHDPTRWILRELGLEASIRLTTESFLALPGIIADTDLAAVMPRPLAMEFAGREQYEVLPVELPRASFAVSLHWSRRLENDLTHQWLRSTITRVLSQPQLKHRRHSAVAH</sequence>
<accession>A0ABU8VP18</accession>
<name>A0ABU8VP18_9BURK</name>
<evidence type="ECO:0000313" key="7">
    <source>
        <dbReference type="Proteomes" id="UP001365846"/>
    </source>
</evidence>
<evidence type="ECO:0000256" key="3">
    <source>
        <dbReference type="ARBA" id="ARBA00023125"/>
    </source>
</evidence>
<dbReference type="Gene3D" id="3.40.190.10">
    <property type="entry name" value="Periplasmic binding protein-like II"/>
    <property type="match status" value="2"/>
</dbReference>
<dbReference type="InterPro" id="IPR005119">
    <property type="entry name" value="LysR_subst-bd"/>
</dbReference>
<dbReference type="InterPro" id="IPR036390">
    <property type="entry name" value="WH_DNA-bd_sf"/>
</dbReference>
<keyword evidence="7" id="KW-1185">Reference proteome</keyword>
<organism evidence="6 7">
    <name type="scientific">Variovorax ureilyticus</name>
    <dbReference type="NCBI Taxonomy" id="1836198"/>
    <lineage>
        <taxon>Bacteria</taxon>
        <taxon>Pseudomonadati</taxon>
        <taxon>Pseudomonadota</taxon>
        <taxon>Betaproteobacteria</taxon>
        <taxon>Burkholderiales</taxon>
        <taxon>Comamonadaceae</taxon>
        <taxon>Variovorax</taxon>
    </lineage>
</organism>
<dbReference type="PROSITE" id="PS50931">
    <property type="entry name" value="HTH_LYSR"/>
    <property type="match status" value="1"/>
</dbReference>
<reference evidence="6 7" key="1">
    <citation type="submission" date="2024-03" db="EMBL/GenBank/DDBJ databases">
        <title>Novel species of the genus Variovorax.</title>
        <authorList>
            <person name="Liu Q."/>
            <person name="Xin Y.-H."/>
        </authorList>
    </citation>
    <scope>NUCLEOTIDE SEQUENCE [LARGE SCALE GENOMIC DNA]</scope>
    <source>
        <strain evidence="6 7">KACC 18899</strain>
    </source>
</reference>
<dbReference type="RefSeq" id="WP_340359973.1">
    <property type="nucleotide sequence ID" value="NZ_JBBKZU010000014.1"/>
</dbReference>
<evidence type="ECO:0000256" key="2">
    <source>
        <dbReference type="ARBA" id="ARBA00023015"/>
    </source>
</evidence>
<proteinExistence type="inferred from homology"/>
<comment type="caution">
    <text evidence="6">The sequence shown here is derived from an EMBL/GenBank/DDBJ whole genome shotgun (WGS) entry which is preliminary data.</text>
</comment>
<feature type="domain" description="HTH lysR-type" evidence="5">
    <location>
        <begin position="6"/>
        <end position="63"/>
    </location>
</feature>
<dbReference type="EMBL" id="JBBKZU010000014">
    <property type="protein sequence ID" value="MEJ8814745.1"/>
    <property type="molecule type" value="Genomic_DNA"/>
</dbReference>
<dbReference type="SUPFAM" id="SSF53850">
    <property type="entry name" value="Periplasmic binding protein-like II"/>
    <property type="match status" value="1"/>
</dbReference>
<protein>
    <submittedName>
        <fullName evidence="6">LysR family transcriptional regulator</fullName>
    </submittedName>
</protein>